<keyword evidence="1" id="KW-0805">Transcription regulation</keyword>
<evidence type="ECO:0000313" key="7">
    <source>
        <dbReference type="EMBL" id="KNG90986.1"/>
    </source>
</evidence>
<dbReference type="Proteomes" id="UP000037505">
    <property type="component" value="Unassembled WGS sequence"/>
</dbReference>
<comment type="caution">
    <text evidence="7">The sequence shown here is derived from an EMBL/GenBank/DDBJ whole genome shotgun (WGS) entry which is preliminary data.</text>
</comment>
<keyword evidence="8" id="KW-1185">Reference proteome</keyword>
<dbReference type="GO" id="GO:0000435">
    <property type="term" value="P:positive regulation of transcription from RNA polymerase II promoter by galactose"/>
    <property type="evidence" value="ECO:0007669"/>
    <property type="project" value="TreeGrafter"/>
</dbReference>
<dbReference type="GeneID" id="26802488"/>
<dbReference type="PANTHER" id="PTHR47424:SF3">
    <property type="entry name" value="REGULATORY PROTEIN GAL4"/>
    <property type="match status" value="1"/>
</dbReference>
<evidence type="ECO:0000313" key="8">
    <source>
        <dbReference type="Proteomes" id="UP000037505"/>
    </source>
</evidence>
<proteinExistence type="predicted"/>
<dbReference type="GO" id="GO:0008270">
    <property type="term" value="F:zinc ion binding"/>
    <property type="evidence" value="ECO:0007669"/>
    <property type="project" value="InterPro"/>
</dbReference>
<dbReference type="EMBL" id="JNOM01000007">
    <property type="protein sequence ID" value="KNG90986.1"/>
    <property type="molecule type" value="Genomic_DNA"/>
</dbReference>
<feature type="signal peptide" evidence="5">
    <location>
        <begin position="1"/>
        <end position="19"/>
    </location>
</feature>
<dbReference type="GO" id="GO:0005634">
    <property type="term" value="C:nucleus"/>
    <property type="evidence" value="ECO:0007669"/>
    <property type="project" value="TreeGrafter"/>
</dbReference>
<dbReference type="InterPro" id="IPR007219">
    <property type="entry name" value="XnlR_reg_dom"/>
</dbReference>
<protein>
    <submittedName>
        <fullName evidence="7">Putative C6 transcription factor</fullName>
    </submittedName>
</protein>
<dbReference type="CDD" id="cd12148">
    <property type="entry name" value="fungal_TF_MHR"/>
    <property type="match status" value="1"/>
</dbReference>
<dbReference type="SMART" id="SM00906">
    <property type="entry name" value="Fungal_trans"/>
    <property type="match status" value="1"/>
</dbReference>
<evidence type="ECO:0000256" key="2">
    <source>
        <dbReference type="ARBA" id="ARBA00023125"/>
    </source>
</evidence>
<dbReference type="GO" id="GO:0006351">
    <property type="term" value="P:DNA-templated transcription"/>
    <property type="evidence" value="ECO:0007669"/>
    <property type="project" value="InterPro"/>
</dbReference>
<feature type="chain" id="PRO_5005553526" evidence="5">
    <location>
        <begin position="20"/>
        <end position="790"/>
    </location>
</feature>
<dbReference type="GO" id="GO:0000978">
    <property type="term" value="F:RNA polymerase II cis-regulatory region sequence-specific DNA binding"/>
    <property type="evidence" value="ECO:0007669"/>
    <property type="project" value="TreeGrafter"/>
</dbReference>
<dbReference type="InterPro" id="IPR006771">
    <property type="entry name" value="CetA-like"/>
</dbReference>
<dbReference type="RefSeq" id="XP_015411909.1">
    <property type="nucleotide sequence ID" value="XM_015545942.1"/>
</dbReference>
<evidence type="ECO:0000256" key="3">
    <source>
        <dbReference type="ARBA" id="ARBA00023163"/>
    </source>
</evidence>
<evidence type="ECO:0000259" key="6">
    <source>
        <dbReference type="SMART" id="SM00906"/>
    </source>
</evidence>
<dbReference type="Pfam" id="PF04681">
    <property type="entry name" value="Bys1"/>
    <property type="match status" value="1"/>
</dbReference>
<evidence type="ECO:0000256" key="4">
    <source>
        <dbReference type="ARBA" id="ARBA00023242"/>
    </source>
</evidence>
<dbReference type="OrthoDB" id="2283488at2759"/>
<evidence type="ECO:0000256" key="1">
    <source>
        <dbReference type="ARBA" id="ARBA00023015"/>
    </source>
</evidence>
<keyword evidence="2" id="KW-0238">DNA-binding</keyword>
<dbReference type="GO" id="GO:0000981">
    <property type="term" value="F:DNA-binding transcription factor activity, RNA polymerase II-specific"/>
    <property type="evidence" value="ECO:0007669"/>
    <property type="project" value="TreeGrafter"/>
</dbReference>
<dbReference type="AlphaFoldDB" id="A0A0L1JGV6"/>
<keyword evidence="3" id="KW-0804">Transcription</keyword>
<gene>
    <name evidence="7" type="ORF">ANOM_000684</name>
</gene>
<keyword evidence="4" id="KW-0539">Nucleus</keyword>
<feature type="domain" description="Xylanolytic transcriptional activator regulatory" evidence="6">
    <location>
        <begin position="418"/>
        <end position="490"/>
    </location>
</feature>
<reference evidence="7 8" key="1">
    <citation type="submission" date="2014-06" db="EMBL/GenBank/DDBJ databases">
        <title>The Genome of the Aflatoxigenic Filamentous Fungus Aspergillus nomius.</title>
        <authorList>
            <person name="Moore M.G."/>
            <person name="Shannon B.M."/>
            <person name="Brian M.M."/>
        </authorList>
    </citation>
    <scope>NUCLEOTIDE SEQUENCE [LARGE SCALE GENOMIC DNA]</scope>
    <source>
        <strain evidence="7 8">NRRL 13137</strain>
    </source>
</reference>
<dbReference type="PANTHER" id="PTHR47424">
    <property type="entry name" value="REGULATORY PROTEIN GAL4"/>
    <property type="match status" value="1"/>
</dbReference>
<dbReference type="Pfam" id="PF04082">
    <property type="entry name" value="Fungal_trans"/>
    <property type="match status" value="1"/>
</dbReference>
<organism evidence="7 8">
    <name type="scientific">Aspergillus nomiae NRRL (strain ATCC 15546 / NRRL 13137 / CBS 260.88 / M93)</name>
    <dbReference type="NCBI Taxonomy" id="1509407"/>
    <lineage>
        <taxon>Eukaryota</taxon>
        <taxon>Fungi</taxon>
        <taxon>Dikarya</taxon>
        <taxon>Ascomycota</taxon>
        <taxon>Pezizomycotina</taxon>
        <taxon>Eurotiomycetes</taxon>
        <taxon>Eurotiomycetidae</taxon>
        <taxon>Eurotiales</taxon>
        <taxon>Aspergillaceae</taxon>
        <taxon>Aspergillus</taxon>
        <taxon>Aspergillus subgen. Circumdati</taxon>
    </lineage>
</organism>
<keyword evidence="5" id="KW-0732">Signal</keyword>
<dbReference type="InterPro" id="IPR051127">
    <property type="entry name" value="Fungal_SecMet_Regulators"/>
</dbReference>
<sequence>MLFFAAFAVFMTLISTALSQPVDDISPRSIGGVKIVNSLSAPIYTWSVADKEGRMYTLPARGGTYEEIWRVNPKGGRISIKVSTKPDLKANDVIQFEYEMKGDKVYWDVSCADLHLPSEFTTRGFSVQPSSKDCPSISCAAGDEKCSQVHPWSEAIHSCALVTSLTRLQEYEQLRQDMEKAWRTYLPTVDLQEALRTVRESRQVALVNTSQENKLSTEVEHHTEQLPTNFTEHSNAEDYEFDESQDFDNSIDGMGFLTADPHKAGYTGPQSGIAALKFLQSLPLYLPLNSVNTPSSLDEDDFPAVRSQSTATVSRYIDDYFALYHPAYPILHEGTFRARISGALAKPRDGSWPLLYNTVLAIGAFVGDSNATKCDIPFYKEARRHLTMDVLEKGSLSYVQAIVIMANYLQKRNKPNAGFILIGIGFSMALAIGLHREFGMPSTSPFTMEIRRRVWWTLFVFVSGAQLTLGRPAVSLVGVNIRLPSNLDDQDIAVDMEHLPECKPGPTITSALIAQVKLAKIANAVQVELLTHHVPRYEKAVKLEESIGNWWKDLPPYFNQDVNLEPHLELPKRVLLWRSFHLRIVLNRPFLFEAIATRSAISTLEGPIKSCLAAADECVTSICGFLNHTDSRKRGLAWYATYWLITASFVQATCYIYSPTHTMSPSWKAHLQQAVDCLESLGSSHDMAFRARNVLQKLLEQGHGGDLTQNISPNPTTALSRPSRALWAPPPGAQNQAIYNPLSMGLEDSFTWYPQGMSNAELLDAAGGFMIQNFFEGSEGHSGTSPWMPM</sequence>
<name>A0A0L1JGV6_ASPN3</name>
<evidence type="ECO:0000256" key="5">
    <source>
        <dbReference type="SAM" id="SignalP"/>
    </source>
</evidence>
<accession>A0A0L1JGV6</accession>